<gene>
    <name evidence="2" type="ORF">BD410DRAFT_837871</name>
</gene>
<evidence type="ECO:0000313" key="2">
    <source>
        <dbReference type="EMBL" id="TDL24989.1"/>
    </source>
</evidence>
<proteinExistence type="predicted"/>
<protein>
    <submittedName>
        <fullName evidence="2">Uncharacterized protein</fullName>
    </submittedName>
</protein>
<reference evidence="2 3" key="1">
    <citation type="submission" date="2018-06" db="EMBL/GenBank/DDBJ databases">
        <title>A transcriptomic atlas of mushroom development highlights an independent origin of complex multicellularity.</title>
        <authorList>
            <consortium name="DOE Joint Genome Institute"/>
            <person name="Krizsan K."/>
            <person name="Almasi E."/>
            <person name="Merenyi Z."/>
            <person name="Sahu N."/>
            <person name="Viragh M."/>
            <person name="Koszo T."/>
            <person name="Mondo S."/>
            <person name="Kiss B."/>
            <person name="Balint B."/>
            <person name="Kues U."/>
            <person name="Barry K."/>
            <person name="Hegedus J.C."/>
            <person name="Henrissat B."/>
            <person name="Johnson J."/>
            <person name="Lipzen A."/>
            <person name="Ohm R."/>
            <person name="Nagy I."/>
            <person name="Pangilinan J."/>
            <person name="Yan J."/>
            <person name="Xiong Y."/>
            <person name="Grigoriev I.V."/>
            <person name="Hibbett D.S."/>
            <person name="Nagy L.G."/>
        </authorList>
    </citation>
    <scope>NUCLEOTIDE SEQUENCE [LARGE SCALE GENOMIC DNA]</scope>
    <source>
        <strain evidence="2 3">SZMC22713</strain>
    </source>
</reference>
<dbReference type="Proteomes" id="UP000294933">
    <property type="component" value="Unassembled WGS sequence"/>
</dbReference>
<dbReference type="EMBL" id="ML170165">
    <property type="protein sequence ID" value="TDL24989.1"/>
    <property type="molecule type" value="Genomic_DNA"/>
</dbReference>
<sequence length="306" mass="34963">MVLALSVVLQDVVNGKLEFRNPKEHLQHLVLGEISLDGWTLRLDPGRLAWIKSLYWLLMNEIPLLSYEPHVDGQSKDSLDAFTSLPRTTDGPHISRRSPHPLARTPHSPFQNRSNTNHPSAVPLFDTVPRPHLKEFVRAIQMRIHTSSLEIFEIEFTTCEEPRSILDESMTLLTPPFLSQSQSMLRDERNPLASTPLLTPLHLILSLFTSGLHMLHIDHIKNVSVERSVYLEQYAECLEEDPEMRSAFVVWAGINGWREEMLHAYWEAALFRAKVLTRWVVVFRNKSASLHKNSRSASKSDGATHS</sequence>
<dbReference type="AlphaFoldDB" id="A0A4Y7QDP5"/>
<keyword evidence="3" id="KW-1185">Reference proteome</keyword>
<feature type="compositionally biased region" description="Polar residues" evidence="1">
    <location>
        <begin position="108"/>
        <end position="119"/>
    </location>
</feature>
<organism evidence="2 3">
    <name type="scientific">Rickenella mellea</name>
    <dbReference type="NCBI Taxonomy" id="50990"/>
    <lineage>
        <taxon>Eukaryota</taxon>
        <taxon>Fungi</taxon>
        <taxon>Dikarya</taxon>
        <taxon>Basidiomycota</taxon>
        <taxon>Agaricomycotina</taxon>
        <taxon>Agaricomycetes</taxon>
        <taxon>Hymenochaetales</taxon>
        <taxon>Rickenellaceae</taxon>
        <taxon>Rickenella</taxon>
    </lineage>
</organism>
<accession>A0A4Y7QDP5</accession>
<evidence type="ECO:0000313" key="3">
    <source>
        <dbReference type="Proteomes" id="UP000294933"/>
    </source>
</evidence>
<name>A0A4Y7QDP5_9AGAM</name>
<feature type="region of interest" description="Disordered" evidence="1">
    <location>
        <begin position="83"/>
        <end position="121"/>
    </location>
</feature>
<dbReference type="VEuPathDB" id="FungiDB:BD410DRAFT_837871"/>
<evidence type="ECO:0000256" key="1">
    <source>
        <dbReference type="SAM" id="MobiDB-lite"/>
    </source>
</evidence>
<dbReference type="OrthoDB" id="3059868at2759"/>